<dbReference type="AlphaFoldDB" id="A0A2Z6QA77"/>
<accession>A0A2Z6QA77</accession>
<evidence type="ECO:0000313" key="1">
    <source>
        <dbReference type="EMBL" id="GBB87080.1"/>
    </source>
</evidence>
<proteinExistence type="predicted"/>
<dbReference type="EMBL" id="BEXD01000396">
    <property type="protein sequence ID" value="GBB87080.1"/>
    <property type="molecule type" value="Genomic_DNA"/>
</dbReference>
<gene>
    <name evidence="1" type="ORF">RclHR1_13540007</name>
</gene>
<comment type="caution">
    <text evidence="1">The sequence shown here is derived from an EMBL/GenBank/DDBJ whole genome shotgun (WGS) entry which is preliminary data.</text>
</comment>
<organism evidence="1 2">
    <name type="scientific">Rhizophagus clarus</name>
    <dbReference type="NCBI Taxonomy" id="94130"/>
    <lineage>
        <taxon>Eukaryota</taxon>
        <taxon>Fungi</taxon>
        <taxon>Fungi incertae sedis</taxon>
        <taxon>Mucoromycota</taxon>
        <taxon>Glomeromycotina</taxon>
        <taxon>Glomeromycetes</taxon>
        <taxon>Glomerales</taxon>
        <taxon>Glomeraceae</taxon>
        <taxon>Rhizophagus</taxon>
    </lineage>
</organism>
<protein>
    <submittedName>
        <fullName evidence="1">Uncharacterized protein</fullName>
    </submittedName>
</protein>
<dbReference type="Proteomes" id="UP000247702">
    <property type="component" value="Unassembled WGS sequence"/>
</dbReference>
<name>A0A2Z6QA77_9GLOM</name>
<keyword evidence="2" id="KW-1185">Reference proteome</keyword>
<evidence type="ECO:0000313" key="2">
    <source>
        <dbReference type="Proteomes" id="UP000247702"/>
    </source>
</evidence>
<sequence length="192" mass="21705">MRKKTAFAMNLYPKAESVWYKPLAQLVHTALRVYSGILTSQNFFAKIFSLLEKKVRDTVSHRISRAEQNLVNSGILHQDTQQTIFKSVPDDQQSLQNLPVNPDAIQIFPDINTVLPSSFLSISDAKPNKSKKAALKSIEKVYVNQIIPNDKMNNVRNIFMYDVSAGWSHAKIIAKLKAWGDRTPNISHLGQI</sequence>
<reference evidence="1 2" key="1">
    <citation type="submission" date="2017-11" db="EMBL/GenBank/DDBJ databases">
        <title>The genome of Rhizophagus clarus HR1 reveals common genetic basis of auxotrophy among arbuscular mycorrhizal fungi.</title>
        <authorList>
            <person name="Kobayashi Y."/>
        </authorList>
    </citation>
    <scope>NUCLEOTIDE SEQUENCE [LARGE SCALE GENOMIC DNA]</scope>
    <source>
        <strain evidence="1 2">HR1</strain>
    </source>
</reference>